<dbReference type="Proteomes" id="UP000562682">
    <property type="component" value="Unassembled WGS sequence"/>
</dbReference>
<reference evidence="1 2" key="1">
    <citation type="submission" date="2020-05" db="EMBL/GenBank/DDBJ databases">
        <title>Identification and distribution of gene clusters putatively required for synthesis of sphingolipid metabolism inhibitors in phylogenetically diverse species of the filamentous fungus Fusarium.</title>
        <authorList>
            <person name="Kim H.-S."/>
            <person name="Busman M."/>
            <person name="Brown D.W."/>
            <person name="Divon H."/>
            <person name="Uhlig S."/>
            <person name="Proctor R.H."/>
        </authorList>
    </citation>
    <scope>NUCLEOTIDE SEQUENCE [LARGE SCALE GENOMIC DNA]</scope>
    <source>
        <strain evidence="1 2">NRRL 25311</strain>
    </source>
</reference>
<organism evidence="1 2">
    <name type="scientific">Fusarium denticulatum</name>
    <dbReference type="NCBI Taxonomy" id="48507"/>
    <lineage>
        <taxon>Eukaryota</taxon>
        <taxon>Fungi</taxon>
        <taxon>Dikarya</taxon>
        <taxon>Ascomycota</taxon>
        <taxon>Pezizomycotina</taxon>
        <taxon>Sordariomycetes</taxon>
        <taxon>Hypocreomycetidae</taxon>
        <taxon>Hypocreales</taxon>
        <taxon>Nectriaceae</taxon>
        <taxon>Fusarium</taxon>
        <taxon>Fusarium fujikuroi species complex</taxon>
    </lineage>
</organism>
<evidence type="ECO:0000313" key="1">
    <source>
        <dbReference type="EMBL" id="KAF5675142.1"/>
    </source>
</evidence>
<dbReference type="AlphaFoldDB" id="A0A8H5TVH5"/>
<comment type="caution">
    <text evidence="1">The sequence shown here is derived from an EMBL/GenBank/DDBJ whole genome shotgun (WGS) entry which is preliminary data.</text>
</comment>
<accession>A0A8H5TVH5</accession>
<evidence type="ECO:0000313" key="2">
    <source>
        <dbReference type="Proteomes" id="UP000562682"/>
    </source>
</evidence>
<dbReference type="EMBL" id="JAAOAK010000308">
    <property type="protein sequence ID" value="KAF5675142.1"/>
    <property type="molecule type" value="Genomic_DNA"/>
</dbReference>
<name>A0A8H5TVH5_9HYPO</name>
<sequence length="247" mass="26791">MSRTFTINIKNASLENKTFLLFQSLPKPANVPQAEVFTNVYQRSVQVQGNGSAKASFQMTSQYWAVYGTSEQSQDGLTKVTTSDSRDTTLGPKGSFFVLSTMPDSNGKPDGVSPCFDDTASGKQTTDAAGAFTIRSDGSFTTYNESNIYFGVGAKDPKSGEIIPIQTYRARPNVVSQIFPRVKYYIAFGNYEPGSIIAMNQLGNVLEVDFTTAVPPSCTFTLDATNNYVPDAAIVNSGIKWRVTNAV</sequence>
<keyword evidence="2" id="KW-1185">Reference proteome</keyword>
<gene>
    <name evidence="1" type="ORF">FDENT_9835</name>
</gene>
<protein>
    <submittedName>
        <fullName evidence="1">Uncharacterized protein</fullName>
    </submittedName>
</protein>
<proteinExistence type="predicted"/>